<accession>A0A0L0F1U1</accession>
<dbReference type="AlphaFoldDB" id="A0A0L0F1U1"/>
<dbReference type="EMBL" id="KQ250405">
    <property type="protein sequence ID" value="KNC70710.1"/>
    <property type="molecule type" value="Genomic_DNA"/>
</dbReference>
<evidence type="ECO:0000313" key="2">
    <source>
        <dbReference type="Proteomes" id="UP000054560"/>
    </source>
</evidence>
<dbReference type="Proteomes" id="UP000054560">
    <property type="component" value="Unassembled WGS sequence"/>
</dbReference>
<dbReference type="RefSeq" id="XP_014144612.1">
    <property type="nucleotide sequence ID" value="XM_014289137.1"/>
</dbReference>
<dbReference type="GeneID" id="25917264"/>
<gene>
    <name evidence="1" type="ORF">SARC_16760</name>
</gene>
<feature type="non-terminal residue" evidence="1">
    <location>
        <position position="1"/>
    </location>
</feature>
<protein>
    <submittedName>
        <fullName evidence="1">Uncharacterized protein</fullName>
    </submittedName>
</protein>
<organism evidence="1 2">
    <name type="scientific">Sphaeroforma arctica JP610</name>
    <dbReference type="NCBI Taxonomy" id="667725"/>
    <lineage>
        <taxon>Eukaryota</taxon>
        <taxon>Ichthyosporea</taxon>
        <taxon>Ichthyophonida</taxon>
        <taxon>Sphaeroforma</taxon>
    </lineage>
</organism>
<name>A0A0L0F1U1_9EUKA</name>
<sequence>PIAISSRYLITVCDMLDVDKAKLRRLFLCNDCILITTATSPRNLFGGSKQSSMAGQNVDKTTFQFSQILYLEITQTEFIEASSNAVRAKKTSKQVRMDVY</sequence>
<proteinExistence type="predicted"/>
<keyword evidence="2" id="KW-1185">Reference proteome</keyword>
<reference evidence="1 2" key="1">
    <citation type="submission" date="2011-02" db="EMBL/GenBank/DDBJ databases">
        <title>The Genome Sequence of Sphaeroforma arctica JP610.</title>
        <authorList>
            <consortium name="The Broad Institute Genome Sequencing Platform"/>
            <person name="Russ C."/>
            <person name="Cuomo C."/>
            <person name="Young S.K."/>
            <person name="Zeng Q."/>
            <person name="Gargeya S."/>
            <person name="Alvarado L."/>
            <person name="Berlin A."/>
            <person name="Chapman S.B."/>
            <person name="Chen Z."/>
            <person name="Freedman E."/>
            <person name="Gellesch M."/>
            <person name="Goldberg J."/>
            <person name="Griggs A."/>
            <person name="Gujja S."/>
            <person name="Heilman E."/>
            <person name="Heiman D."/>
            <person name="Howarth C."/>
            <person name="Mehta T."/>
            <person name="Neiman D."/>
            <person name="Pearson M."/>
            <person name="Roberts A."/>
            <person name="Saif S."/>
            <person name="Shea T."/>
            <person name="Shenoy N."/>
            <person name="Sisk P."/>
            <person name="Stolte C."/>
            <person name="Sykes S."/>
            <person name="White J."/>
            <person name="Yandava C."/>
            <person name="Burger G."/>
            <person name="Gray M.W."/>
            <person name="Holland P.W.H."/>
            <person name="King N."/>
            <person name="Lang F.B.F."/>
            <person name="Roger A.J."/>
            <person name="Ruiz-Trillo I."/>
            <person name="Haas B."/>
            <person name="Nusbaum C."/>
            <person name="Birren B."/>
        </authorList>
    </citation>
    <scope>NUCLEOTIDE SEQUENCE [LARGE SCALE GENOMIC DNA]</scope>
    <source>
        <strain evidence="1 2">JP610</strain>
    </source>
</reference>
<evidence type="ECO:0000313" key="1">
    <source>
        <dbReference type="EMBL" id="KNC70710.1"/>
    </source>
</evidence>